<evidence type="ECO:0000313" key="5">
    <source>
        <dbReference type="EMBL" id="CAI0469888.1"/>
    </source>
</evidence>
<accession>A0AAV0PF41</accession>
<dbReference type="Pfam" id="PF14571">
    <property type="entry name" value="Di19_C"/>
    <property type="match status" value="1"/>
</dbReference>
<feature type="region of interest" description="Disordered" evidence="2">
    <location>
        <begin position="176"/>
        <end position="209"/>
    </location>
</feature>
<evidence type="ECO:0000256" key="2">
    <source>
        <dbReference type="SAM" id="MobiDB-lite"/>
    </source>
</evidence>
<dbReference type="PANTHER" id="PTHR31875:SF25">
    <property type="entry name" value="PROTEIN DEHYDRATION-INDUCED 19 HOMOLOG 2"/>
    <property type="match status" value="1"/>
</dbReference>
<gene>
    <name evidence="5" type="ORF">LITE_LOCUS38340</name>
</gene>
<sequence>MEDDKWSIGTSTTSSRAYQQDSKFLSDLCIDFESLEDTDDHLLADFPCPYCEEDYDLVELCCHIDDEHPYEPKSEMCPVCGLTDAMDMVAHITSQHGDMIKISFHAHSLQKLKRRKGDLRSSLSSLKREAEDDYLQSLFSRSSAAVLPPTDPLLSFLHHVPSLDKADSAQSFLSTEVDAGKQQPVDIKTESVSSPPLSDKEHTEKTQRSQFVQGLLLSTMLDDDS</sequence>
<dbReference type="InterPro" id="IPR033347">
    <property type="entry name" value="Di19"/>
</dbReference>
<name>A0AAV0PF41_9ROSI</name>
<dbReference type="InterPro" id="IPR008598">
    <property type="entry name" value="Di19_Zn-bd"/>
</dbReference>
<keyword evidence="6" id="KW-1185">Reference proteome</keyword>
<dbReference type="AlphaFoldDB" id="A0AAV0PF41"/>
<protein>
    <submittedName>
        <fullName evidence="5">Uncharacterized protein</fullName>
    </submittedName>
</protein>
<feature type="domain" description="Di19 zinc-binding" evidence="3">
    <location>
        <begin position="45"/>
        <end position="97"/>
    </location>
</feature>
<dbReference type="Proteomes" id="UP001154282">
    <property type="component" value="Unassembled WGS sequence"/>
</dbReference>
<proteinExistence type="inferred from homology"/>
<dbReference type="Pfam" id="PF05605">
    <property type="entry name" value="zf-Di19"/>
    <property type="match status" value="1"/>
</dbReference>
<evidence type="ECO:0000313" key="6">
    <source>
        <dbReference type="Proteomes" id="UP001154282"/>
    </source>
</evidence>
<dbReference type="EMBL" id="CAMGYJ010000009">
    <property type="protein sequence ID" value="CAI0469888.1"/>
    <property type="molecule type" value="Genomic_DNA"/>
</dbReference>
<comment type="similarity">
    <text evidence="1">Belongs to the Di19 family.</text>
</comment>
<dbReference type="PANTHER" id="PTHR31875">
    <property type="entry name" value="PROTEIN DEHYDRATION-INDUCED 19"/>
    <property type="match status" value="1"/>
</dbReference>
<comment type="caution">
    <text evidence="5">The sequence shown here is derived from an EMBL/GenBank/DDBJ whole genome shotgun (WGS) entry which is preliminary data.</text>
</comment>
<evidence type="ECO:0000259" key="3">
    <source>
        <dbReference type="Pfam" id="PF05605"/>
    </source>
</evidence>
<evidence type="ECO:0000256" key="1">
    <source>
        <dbReference type="ARBA" id="ARBA00007109"/>
    </source>
</evidence>
<dbReference type="InterPro" id="IPR027935">
    <property type="entry name" value="Di19_C"/>
</dbReference>
<evidence type="ECO:0000259" key="4">
    <source>
        <dbReference type="Pfam" id="PF14571"/>
    </source>
</evidence>
<feature type="compositionally biased region" description="Basic and acidic residues" evidence="2">
    <location>
        <begin position="198"/>
        <end position="207"/>
    </location>
</feature>
<organism evidence="5 6">
    <name type="scientific">Linum tenue</name>
    <dbReference type="NCBI Taxonomy" id="586396"/>
    <lineage>
        <taxon>Eukaryota</taxon>
        <taxon>Viridiplantae</taxon>
        <taxon>Streptophyta</taxon>
        <taxon>Embryophyta</taxon>
        <taxon>Tracheophyta</taxon>
        <taxon>Spermatophyta</taxon>
        <taxon>Magnoliopsida</taxon>
        <taxon>eudicotyledons</taxon>
        <taxon>Gunneridae</taxon>
        <taxon>Pentapetalae</taxon>
        <taxon>rosids</taxon>
        <taxon>fabids</taxon>
        <taxon>Malpighiales</taxon>
        <taxon>Linaceae</taxon>
        <taxon>Linum</taxon>
    </lineage>
</organism>
<feature type="domain" description="Di19 C-terminal" evidence="4">
    <location>
        <begin position="123"/>
        <end position="220"/>
    </location>
</feature>
<reference evidence="5" key="1">
    <citation type="submission" date="2022-08" db="EMBL/GenBank/DDBJ databases">
        <authorList>
            <person name="Gutierrez-Valencia J."/>
        </authorList>
    </citation>
    <scope>NUCLEOTIDE SEQUENCE</scope>
</reference>